<dbReference type="FunFam" id="1.10.3260.10:FF:000007">
    <property type="entry name" value="DNA ligase"/>
    <property type="match status" value="1"/>
</dbReference>
<feature type="binding site" evidence="14">
    <location>
        <position position="255"/>
    </location>
    <ligand>
        <name>ATP</name>
        <dbReference type="ChEBI" id="CHEBI:30616"/>
    </ligand>
</feature>
<dbReference type="HAMAP" id="MF_00407">
    <property type="entry name" value="DNA_ligase"/>
    <property type="match status" value="1"/>
</dbReference>
<dbReference type="CDD" id="cd07972">
    <property type="entry name" value="OBF_DNA_ligase_Arch_LigB"/>
    <property type="match status" value="1"/>
</dbReference>
<dbReference type="Proteomes" id="UP001320972">
    <property type="component" value="Unassembled WGS sequence"/>
</dbReference>
<keyword evidence="3 14" id="KW-0436">Ligase</keyword>
<feature type="binding site" evidence="14">
    <location>
        <position position="346"/>
    </location>
    <ligand>
        <name>ATP</name>
        <dbReference type="ChEBI" id="CHEBI:30616"/>
    </ligand>
</feature>
<dbReference type="SUPFAM" id="SSF117018">
    <property type="entry name" value="ATP-dependent DNA ligase DNA-binding domain"/>
    <property type="match status" value="1"/>
</dbReference>
<name>A0AAP2YZ84_9EURY</name>
<organism evidence="17 20">
    <name type="scientific">Natronoglomus mannanivorans</name>
    <dbReference type="NCBI Taxonomy" id="2979990"/>
    <lineage>
        <taxon>Archaea</taxon>
        <taxon>Methanobacteriati</taxon>
        <taxon>Methanobacteriota</taxon>
        <taxon>Stenosarchaea group</taxon>
        <taxon>Halobacteria</taxon>
        <taxon>Halobacteriales</taxon>
        <taxon>Natrialbaceae</taxon>
        <taxon>Natronoglomus</taxon>
    </lineage>
</organism>
<evidence type="ECO:0000256" key="6">
    <source>
        <dbReference type="ARBA" id="ARBA00022723"/>
    </source>
</evidence>
<dbReference type="NCBIfam" id="NF041331">
    <property type="entry name" value="LigA_Halo"/>
    <property type="match status" value="1"/>
</dbReference>
<keyword evidence="8 14" id="KW-0227">DNA damage</keyword>
<evidence type="ECO:0000256" key="13">
    <source>
        <dbReference type="ARBA" id="ARBA00023306"/>
    </source>
</evidence>
<dbReference type="EMBL" id="JAOPKB010000005">
    <property type="protein sequence ID" value="MCU4973282.1"/>
    <property type="molecule type" value="Genomic_DNA"/>
</dbReference>
<dbReference type="RefSeq" id="WP_338003342.1">
    <property type="nucleotide sequence ID" value="NZ_JAOPKA010000004.1"/>
</dbReference>
<dbReference type="GO" id="GO:0046872">
    <property type="term" value="F:metal ion binding"/>
    <property type="evidence" value="ECO:0007669"/>
    <property type="project" value="UniProtKB-KW"/>
</dbReference>
<dbReference type="GO" id="GO:0005524">
    <property type="term" value="F:ATP binding"/>
    <property type="evidence" value="ECO:0007669"/>
    <property type="project" value="UniProtKB-UniRule"/>
</dbReference>
<dbReference type="Gene3D" id="1.10.3260.10">
    <property type="entry name" value="DNA ligase, ATP-dependent, N-terminal domain"/>
    <property type="match status" value="1"/>
</dbReference>
<dbReference type="PROSITE" id="PS00697">
    <property type="entry name" value="DNA_LIGASE_A1"/>
    <property type="match status" value="1"/>
</dbReference>
<dbReference type="NCBIfam" id="TIGR00574">
    <property type="entry name" value="dnl1"/>
    <property type="match status" value="1"/>
</dbReference>
<dbReference type="SUPFAM" id="SSF50249">
    <property type="entry name" value="Nucleic acid-binding proteins"/>
    <property type="match status" value="1"/>
</dbReference>
<keyword evidence="5 14" id="KW-0235">DNA replication</keyword>
<feature type="binding site" evidence="14">
    <location>
        <position position="277"/>
    </location>
    <ligand>
        <name>ATP</name>
        <dbReference type="ChEBI" id="CHEBI:30616"/>
    </ligand>
</feature>
<reference evidence="17 19" key="1">
    <citation type="submission" date="2022-09" db="EMBL/GenBank/DDBJ databases">
        <title>Enrichment on poylsaccharides allowed isolation of novel metabolic and taxonomic groups of Haloarchaea.</title>
        <authorList>
            <person name="Sorokin D.Y."/>
            <person name="Elcheninov A.G."/>
            <person name="Khizhniak T.V."/>
            <person name="Kolganova T.V."/>
            <person name="Kublanov I.V."/>
        </authorList>
    </citation>
    <scope>NUCLEOTIDE SEQUENCE</scope>
    <source>
        <strain evidence="18 19">AArc-m2/3/4</strain>
        <strain evidence="17">AArc-xg1-1</strain>
    </source>
</reference>
<evidence type="ECO:0000256" key="3">
    <source>
        <dbReference type="ARBA" id="ARBA00022598"/>
    </source>
</evidence>
<dbReference type="InterPro" id="IPR022865">
    <property type="entry name" value="DNA_ligae_ATP-dep_bac/arc"/>
</dbReference>
<evidence type="ECO:0000313" key="17">
    <source>
        <dbReference type="EMBL" id="MCU4741505.1"/>
    </source>
</evidence>
<keyword evidence="12 14" id="KW-0234">DNA repair</keyword>
<dbReference type="InterPro" id="IPR000977">
    <property type="entry name" value="DNA_ligase_ATP-dep"/>
</dbReference>
<keyword evidence="9 14" id="KW-0067">ATP-binding</keyword>
<feature type="domain" description="ATP-dependent DNA ligase family profile" evidence="16">
    <location>
        <begin position="334"/>
        <end position="459"/>
    </location>
</feature>
<dbReference type="Pfam" id="PF04679">
    <property type="entry name" value="DNA_ligase_A_C"/>
    <property type="match status" value="1"/>
</dbReference>
<keyword evidence="6 14" id="KW-0479">Metal-binding</keyword>
<dbReference type="EC" id="6.5.1.1" evidence="14"/>
<keyword evidence="10 14" id="KW-0460">Magnesium</keyword>
<keyword evidence="4 14" id="KW-0132">Cell division</keyword>
<comment type="caution">
    <text evidence="17">The sequence shown here is derived from an EMBL/GenBank/DDBJ whole genome shotgun (WGS) entry which is preliminary data.</text>
</comment>
<comment type="similarity">
    <text evidence="1 14 15">Belongs to the ATP-dependent DNA ligase family.</text>
</comment>
<dbReference type="Proteomes" id="UP001321018">
    <property type="component" value="Unassembled WGS sequence"/>
</dbReference>
<evidence type="ECO:0000256" key="7">
    <source>
        <dbReference type="ARBA" id="ARBA00022741"/>
    </source>
</evidence>
<comment type="catalytic activity">
    <reaction evidence="14">
        <text>ATP + (deoxyribonucleotide)n-3'-hydroxyl + 5'-phospho-(deoxyribonucleotide)m = (deoxyribonucleotide)n+m + AMP + diphosphate.</text>
        <dbReference type="EC" id="6.5.1.1"/>
    </reaction>
</comment>
<dbReference type="PANTHER" id="PTHR45674:SF7">
    <property type="entry name" value="DNA LIGASE"/>
    <property type="match status" value="1"/>
</dbReference>
<dbReference type="GO" id="GO:0006281">
    <property type="term" value="P:DNA repair"/>
    <property type="evidence" value="ECO:0007669"/>
    <property type="project" value="UniProtKB-UniRule"/>
</dbReference>
<evidence type="ECO:0000256" key="9">
    <source>
        <dbReference type="ARBA" id="ARBA00022840"/>
    </source>
</evidence>
<dbReference type="InterPro" id="IPR012308">
    <property type="entry name" value="DNA_ligase_ATP-dep_N"/>
</dbReference>
<accession>A0AAP2YZ84</accession>
<protein>
    <recommendedName>
        <fullName evidence="2 14">DNA ligase</fullName>
        <ecNumber evidence="14">6.5.1.1</ecNumber>
    </recommendedName>
    <alternativeName>
        <fullName evidence="14">Polydeoxyribonucleotide synthase [ATP]</fullName>
    </alternativeName>
</protein>
<dbReference type="EMBL" id="JAOPKA010000004">
    <property type="protein sequence ID" value="MCU4741505.1"/>
    <property type="molecule type" value="Genomic_DNA"/>
</dbReference>
<sequence>MEFAAFATHAAEIEAEPADLEIVDLVTDLFEDAGDADDDLAILARFVQGRVFPAWDSTTLDIGPRSCYEAIARAAGQNVSAADVEDDLAEVGEIGAVAAGYEFGGQQGLGAFTGGGSANDLTVREVHETLVDLATAEGSGSQDRKVDLLFSLFNRCSSEEACYLARIVLSEMRIGVGEGTVRDAIAAAFDVPVDRVERALQVSNDYGRVAVVAREEGLEGLDALDLEIGRPVQAMLAQAGTVTDALESWEEAAVEWKYDGARVQLHYDGAETTVFSRNMENVTDALPEVVEFAAEHLEEPVILDGEVVAVDDAGDPLPFQEVLRRFRRKHDVAKAREDVAVEPVFFDCLHVAGEDLLDEPLVDRHARLESLLSDEGLSTLWLTDDTAKIEEIDADALESGHEGIMLKDPDSAYSPGRRGKHWLKRKPDVETLDLVVTGAEWGEGRRATFLGTFLLSVRDGDSFETIGKVATGITDERLAELTDRLEAHIRTEEGQTVELEPAVVFEVGYEEIQSSPTYSAGYALRFPRFLGVREDKGPEDAETLERVLELQGSQ</sequence>
<dbReference type="Gene3D" id="2.40.50.140">
    <property type="entry name" value="Nucleic acid-binding proteins"/>
    <property type="match status" value="1"/>
</dbReference>
<feature type="binding site" evidence="14">
    <location>
        <position position="424"/>
    </location>
    <ligand>
        <name>ATP</name>
        <dbReference type="ChEBI" id="CHEBI:30616"/>
    </ligand>
</feature>
<keyword evidence="7 14" id="KW-0547">Nucleotide-binding</keyword>
<evidence type="ECO:0000256" key="8">
    <source>
        <dbReference type="ARBA" id="ARBA00022763"/>
    </source>
</evidence>
<evidence type="ECO:0000256" key="15">
    <source>
        <dbReference type="RuleBase" id="RU004196"/>
    </source>
</evidence>
<comment type="cofactor">
    <cofactor evidence="14">
        <name>Mg(2+)</name>
        <dbReference type="ChEBI" id="CHEBI:18420"/>
    </cofactor>
</comment>
<dbReference type="InterPro" id="IPR012340">
    <property type="entry name" value="NA-bd_OB-fold"/>
</dbReference>
<dbReference type="GO" id="GO:0003910">
    <property type="term" value="F:DNA ligase (ATP) activity"/>
    <property type="evidence" value="ECO:0007669"/>
    <property type="project" value="UniProtKB-UniRule"/>
</dbReference>
<feature type="binding site" evidence="14">
    <location>
        <position position="262"/>
    </location>
    <ligand>
        <name>ATP</name>
        <dbReference type="ChEBI" id="CHEBI:30616"/>
    </ligand>
</feature>
<dbReference type="AlphaFoldDB" id="A0AAP2YZ84"/>
<evidence type="ECO:0000256" key="12">
    <source>
        <dbReference type="ARBA" id="ARBA00023204"/>
    </source>
</evidence>
<dbReference type="Gene3D" id="3.30.470.30">
    <property type="entry name" value="DNA ligase/mRNA capping enzyme"/>
    <property type="match status" value="1"/>
</dbReference>
<dbReference type="InterPro" id="IPR036599">
    <property type="entry name" value="DNA_ligase_N_sf"/>
</dbReference>
<keyword evidence="13 14" id="KW-0131">Cell cycle</keyword>
<dbReference type="PROSITE" id="PS50160">
    <property type="entry name" value="DNA_LIGASE_A3"/>
    <property type="match status" value="1"/>
</dbReference>
<dbReference type="GO" id="GO:0006273">
    <property type="term" value="P:lagging strand elongation"/>
    <property type="evidence" value="ECO:0007669"/>
    <property type="project" value="TreeGrafter"/>
</dbReference>
<dbReference type="GO" id="GO:0051301">
    <property type="term" value="P:cell division"/>
    <property type="evidence" value="ECO:0007669"/>
    <property type="project" value="UniProtKB-KW"/>
</dbReference>
<dbReference type="GO" id="GO:0003677">
    <property type="term" value="F:DNA binding"/>
    <property type="evidence" value="ECO:0007669"/>
    <property type="project" value="InterPro"/>
</dbReference>
<evidence type="ECO:0000256" key="4">
    <source>
        <dbReference type="ARBA" id="ARBA00022618"/>
    </source>
</evidence>
<dbReference type="PANTHER" id="PTHR45674">
    <property type="entry name" value="DNA LIGASE 1/3 FAMILY MEMBER"/>
    <property type="match status" value="1"/>
</dbReference>
<keyword evidence="19" id="KW-1185">Reference proteome</keyword>
<dbReference type="SUPFAM" id="SSF56091">
    <property type="entry name" value="DNA ligase/mRNA capping enzyme, catalytic domain"/>
    <property type="match status" value="1"/>
</dbReference>
<feature type="binding site" evidence="14">
    <location>
        <position position="418"/>
    </location>
    <ligand>
        <name>ATP</name>
        <dbReference type="ChEBI" id="CHEBI:30616"/>
    </ligand>
</feature>
<evidence type="ECO:0000313" key="20">
    <source>
        <dbReference type="Proteomes" id="UP001321018"/>
    </source>
</evidence>
<comment type="function">
    <text evidence="14">DNA ligase that seals nicks in double-stranded DNA during DNA replication, DNA recombination and DNA repair.</text>
</comment>
<evidence type="ECO:0000313" key="19">
    <source>
        <dbReference type="Proteomes" id="UP001320972"/>
    </source>
</evidence>
<feature type="active site" description="N6-AMP-lysine intermediate" evidence="14">
    <location>
        <position position="257"/>
    </location>
</feature>
<dbReference type="InterPro" id="IPR012310">
    <property type="entry name" value="DNA_ligase_ATP-dep_cent"/>
</dbReference>
<dbReference type="GO" id="GO:0071897">
    <property type="term" value="P:DNA biosynthetic process"/>
    <property type="evidence" value="ECO:0007669"/>
    <property type="project" value="InterPro"/>
</dbReference>
<dbReference type="Pfam" id="PF01068">
    <property type="entry name" value="DNA_ligase_A_M"/>
    <property type="match status" value="1"/>
</dbReference>
<evidence type="ECO:0000259" key="16">
    <source>
        <dbReference type="PROSITE" id="PS50160"/>
    </source>
</evidence>
<evidence type="ECO:0000256" key="14">
    <source>
        <dbReference type="HAMAP-Rule" id="MF_00407"/>
    </source>
</evidence>
<evidence type="ECO:0000256" key="2">
    <source>
        <dbReference type="ARBA" id="ARBA00013308"/>
    </source>
</evidence>
<evidence type="ECO:0000256" key="5">
    <source>
        <dbReference type="ARBA" id="ARBA00022705"/>
    </source>
</evidence>
<feature type="binding site" evidence="14">
    <location>
        <position position="306"/>
    </location>
    <ligand>
        <name>ATP</name>
        <dbReference type="ChEBI" id="CHEBI:30616"/>
    </ligand>
</feature>
<proteinExistence type="inferred from homology"/>
<evidence type="ECO:0000256" key="10">
    <source>
        <dbReference type="ARBA" id="ARBA00022842"/>
    </source>
</evidence>
<gene>
    <name evidence="14" type="primary">lig</name>
    <name evidence="18" type="ORF">OB955_11065</name>
    <name evidence="17" type="ORF">OB960_08830</name>
</gene>
<dbReference type="InterPro" id="IPR054890">
    <property type="entry name" value="LigA_Halo"/>
</dbReference>
<dbReference type="InterPro" id="IPR016059">
    <property type="entry name" value="DNA_ligase_ATP-dep_CS"/>
</dbReference>
<dbReference type="InterPro" id="IPR012309">
    <property type="entry name" value="DNA_ligase_ATP-dep_C"/>
</dbReference>
<dbReference type="InterPro" id="IPR050191">
    <property type="entry name" value="ATP-dep_DNA_ligase"/>
</dbReference>
<evidence type="ECO:0000256" key="11">
    <source>
        <dbReference type="ARBA" id="ARBA00023172"/>
    </source>
</evidence>
<evidence type="ECO:0000256" key="1">
    <source>
        <dbReference type="ARBA" id="ARBA00007572"/>
    </source>
</evidence>
<keyword evidence="11 14" id="KW-0233">DNA recombination</keyword>
<evidence type="ECO:0000313" key="18">
    <source>
        <dbReference type="EMBL" id="MCU4973282.1"/>
    </source>
</evidence>
<dbReference type="Pfam" id="PF04675">
    <property type="entry name" value="DNA_ligase_A_N"/>
    <property type="match status" value="1"/>
</dbReference>
<dbReference type="CDD" id="cd07901">
    <property type="entry name" value="Adenylation_DNA_ligase_Arch_LigB"/>
    <property type="match status" value="1"/>
</dbReference>
<dbReference type="GO" id="GO:0006310">
    <property type="term" value="P:DNA recombination"/>
    <property type="evidence" value="ECO:0007669"/>
    <property type="project" value="UniProtKB-UniRule"/>
</dbReference>